<feature type="region of interest" description="Disordered" evidence="1">
    <location>
        <begin position="148"/>
        <end position="196"/>
    </location>
</feature>
<evidence type="ECO:0000313" key="3">
    <source>
        <dbReference type="Proteomes" id="UP000299102"/>
    </source>
</evidence>
<evidence type="ECO:0000313" key="2">
    <source>
        <dbReference type="EMBL" id="GBP13732.1"/>
    </source>
</evidence>
<comment type="caution">
    <text evidence="2">The sequence shown here is derived from an EMBL/GenBank/DDBJ whole genome shotgun (WGS) entry which is preliminary data.</text>
</comment>
<sequence length="211" mass="22876">MREVHSSNCYPLWCDSGVHSRAPIRHGDTTMSAGAALAAPPPAAGCKTAVTPGGPCAGTKAIVYESNHPNNDFHKTQSRTGRFDAPAALSVGIALIEVCIKAALRSGPWCPSGPAIWPMGGDRARTAARHWPMGFDSPAPVRSRVRYQSQLHERPPDRNDLAHESTSNHREAKQLVREGRTRKNRRQNHPNTALSKGYCKTRLHLIGALGP</sequence>
<feature type="compositionally biased region" description="Basic and acidic residues" evidence="1">
    <location>
        <begin position="151"/>
        <end position="181"/>
    </location>
</feature>
<keyword evidence="3" id="KW-1185">Reference proteome</keyword>
<dbReference type="Proteomes" id="UP000299102">
    <property type="component" value="Unassembled WGS sequence"/>
</dbReference>
<dbReference type="EMBL" id="BGZK01000059">
    <property type="protein sequence ID" value="GBP13732.1"/>
    <property type="molecule type" value="Genomic_DNA"/>
</dbReference>
<dbReference type="OrthoDB" id="10650427at2759"/>
<dbReference type="AlphaFoldDB" id="A0A4C1TGW8"/>
<organism evidence="2 3">
    <name type="scientific">Eumeta variegata</name>
    <name type="common">Bagworm moth</name>
    <name type="synonym">Eumeta japonica</name>
    <dbReference type="NCBI Taxonomy" id="151549"/>
    <lineage>
        <taxon>Eukaryota</taxon>
        <taxon>Metazoa</taxon>
        <taxon>Ecdysozoa</taxon>
        <taxon>Arthropoda</taxon>
        <taxon>Hexapoda</taxon>
        <taxon>Insecta</taxon>
        <taxon>Pterygota</taxon>
        <taxon>Neoptera</taxon>
        <taxon>Endopterygota</taxon>
        <taxon>Lepidoptera</taxon>
        <taxon>Glossata</taxon>
        <taxon>Ditrysia</taxon>
        <taxon>Tineoidea</taxon>
        <taxon>Psychidae</taxon>
        <taxon>Oiketicinae</taxon>
        <taxon>Eumeta</taxon>
    </lineage>
</organism>
<reference evidence="2 3" key="1">
    <citation type="journal article" date="2019" name="Commun. Biol.">
        <title>The bagworm genome reveals a unique fibroin gene that provides high tensile strength.</title>
        <authorList>
            <person name="Kono N."/>
            <person name="Nakamura H."/>
            <person name="Ohtoshi R."/>
            <person name="Tomita M."/>
            <person name="Numata K."/>
            <person name="Arakawa K."/>
        </authorList>
    </citation>
    <scope>NUCLEOTIDE SEQUENCE [LARGE SCALE GENOMIC DNA]</scope>
</reference>
<protein>
    <submittedName>
        <fullName evidence="2">Uncharacterized protein</fullName>
    </submittedName>
</protein>
<proteinExistence type="predicted"/>
<evidence type="ECO:0000256" key="1">
    <source>
        <dbReference type="SAM" id="MobiDB-lite"/>
    </source>
</evidence>
<name>A0A4C1TGW8_EUMVA</name>
<gene>
    <name evidence="2" type="ORF">EVAR_7969_1</name>
</gene>
<accession>A0A4C1TGW8</accession>